<dbReference type="Gene3D" id="3.40.50.720">
    <property type="entry name" value="NAD(P)-binding Rossmann-like Domain"/>
    <property type="match status" value="1"/>
</dbReference>
<evidence type="ECO:0000313" key="2">
    <source>
        <dbReference type="EMBL" id="KGA96658.1"/>
    </source>
</evidence>
<comment type="caution">
    <text evidence="2">The sequence shown here is derived from an EMBL/GenBank/DDBJ whole genome shotgun (WGS) entry which is preliminary data.</text>
</comment>
<dbReference type="SUPFAM" id="SSF51735">
    <property type="entry name" value="NAD(P)-binding Rossmann-fold domains"/>
    <property type="match status" value="1"/>
</dbReference>
<name>A0A094WL43_ALKAL</name>
<protein>
    <submittedName>
        <fullName evidence="2">CoA-binding protein</fullName>
    </submittedName>
</protein>
<dbReference type="PANTHER" id="PTHR33303:SF2">
    <property type="entry name" value="COA-BINDING DOMAIN-CONTAINING PROTEIN"/>
    <property type="match status" value="1"/>
</dbReference>
<evidence type="ECO:0000313" key="5">
    <source>
        <dbReference type="Proteomes" id="UP000297014"/>
    </source>
</evidence>
<evidence type="ECO:0000313" key="3">
    <source>
        <dbReference type="EMBL" id="THG90996.1"/>
    </source>
</evidence>
<sequence>MTFTNPTDQQIKEILHKYKRIAVIGLSNNPARTSYMVSEAMQKAGYEIIPVNPMVDSVLGQKSYASLKDIDKEVDIINVFRRSEFVYDLAKEATEIKPKVFWTQLDVFDEDAAKLLQEHNILTVMNRCIKVEHAKFK</sequence>
<dbReference type="Proteomes" id="UP000297014">
    <property type="component" value="Unassembled WGS sequence"/>
</dbReference>
<gene>
    <name evidence="3" type="ORF">AJ85_07760</name>
    <name evidence="2" type="ORF">BALCAV_0214880</name>
</gene>
<feature type="domain" description="CoA-binding" evidence="1">
    <location>
        <begin position="14"/>
        <end position="107"/>
    </location>
</feature>
<dbReference type="InterPro" id="IPR003781">
    <property type="entry name" value="CoA-bd"/>
</dbReference>
<dbReference type="Pfam" id="PF13380">
    <property type="entry name" value="CoA_binding_2"/>
    <property type="match status" value="1"/>
</dbReference>
<organism evidence="2 4">
    <name type="scientific">Alkalihalobacillus alcalophilus ATCC 27647 = CGMCC 1.3604</name>
    <dbReference type="NCBI Taxonomy" id="1218173"/>
    <lineage>
        <taxon>Bacteria</taxon>
        <taxon>Bacillati</taxon>
        <taxon>Bacillota</taxon>
        <taxon>Bacilli</taxon>
        <taxon>Bacillales</taxon>
        <taxon>Bacillaceae</taxon>
        <taxon>Alkalihalobacillus</taxon>
    </lineage>
</organism>
<keyword evidence="4" id="KW-1185">Reference proteome</keyword>
<dbReference type="OrthoDB" id="9804695at2"/>
<dbReference type="SMART" id="SM00881">
    <property type="entry name" value="CoA_binding"/>
    <property type="match status" value="1"/>
</dbReference>
<dbReference type="AlphaFoldDB" id="A0A094WL43"/>
<dbReference type="RefSeq" id="WP_003321424.1">
    <property type="nucleotide sequence ID" value="NZ_ALPT02000051.1"/>
</dbReference>
<reference evidence="3 5" key="2">
    <citation type="submission" date="2014-01" db="EMBL/GenBank/DDBJ databases">
        <title>Draft genome sequencing of Bacillus alcalophilus CGMCC 1.3604.</title>
        <authorList>
            <person name="Yang J."/>
            <person name="Diao L."/>
            <person name="Yang S."/>
        </authorList>
    </citation>
    <scope>NUCLEOTIDE SEQUENCE [LARGE SCALE GENOMIC DNA]</scope>
    <source>
        <strain evidence="3 5">CGMCC 1.3604</strain>
    </source>
</reference>
<dbReference type="PANTHER" id="PTHR33303">
    <property type="entry name" value="CYTOPLASMIC PROTEIN-RELATED"/>
    <property type="match status" value="1"/>
</dbReference>
<dbReference type="EMBL" id="JALP01000098">
    <property type="protein sequence ID" value="THG90996.1"/>
    <property type="molecule type" value="Genomic_DNA"/>
</dbReference>
<proteinExistence type="predicted"/>
<dbReference type="Proteomes" id="UP000002754">
    <property type="component" value="Unassembled WGS sequence"/>
</dbReference>
<reference evidence="2 4" key="1">
    <citation type="journal article" date="2014" name="Genome Announc.">
        <title>Draft Genome Sequence of Bacillus alcalophilus AV1934, a Classic Alkaliphile Isolated from Human Feces in 1934.</title>
        <authorList>
            <person name="Attie O."/>
            <person name="Jayaprakash A."/>
            <person name="Shah H."/>
            <person name="Paulsen I.T."/>
            <person name="Morino M."/>
            <person name="Takahashi Y."/>
            <person name="Narumi I."/>
            <person name="Sachidanandam R."/>
            <person name="Satoh K."/>
            <person name="Ito M."/>
            <person name="Krulwich T.A."/>
        </authorList>
    </citation>
    <scope>NUCLEOTIDE SEQUENCE [LARGE SCALE GENOMIC DNA]</scope>
    <source>
        <strain evidence="2 4">AV1934</strain>
    </source>
</reference>
<dbReference type="STRING" id="1218173.BALCAV_0214880"/>
<dbReference type="InterPro" id="IPR036291">
    <property type="entry name" value="NAD(P)-bd_dom_sf"/>
</dbReference>
<dbReference type="eggNOG" id="COG1832">
    <property type="taxonomic scope" value="Bacteria"/>
</dbReference>
<dbReference type="EMBL" id="ALPT02000051">
    <property type="protein sequence ID" value="KGA96658.1"/>
    <property type="molecule type" value="Genomic_DNA"/>
</dbReference>
<evidence type="ECO:0000259" key="1">
    <source>
        <dbReference type="SMART" id="SM00881"/>
    </source>
</evidence>
<evidence type="ECO:0000313" key="4">
    <source>
        <dbReference type="Proteomes" id="UP000002754"/>
    </source>
</evidence>
<accession>A0A094WL43</accession>